<sequence>MATMRSSARRRKRRCQQHHEFTQSTNRRPHLRMNPLL</sequence>
<protein>
    <submittedName>
        <fullName evidence="2">Uncharacterized protein</fullName>
    </submittedName>
</protein>
<dbReference type="InParanoid" id="K3WBJ8"/>
<evidence type="ECO:0000313" key="3">
    <source>
        <dbReference type="Proteomes" id="UP000019132"/>
    </source>
</evidence>
<dbReference type="VEuPathDB" id="FungiDB:PYU1_G002336"/>
<reference evidence="3" key="2">
    <citation type="submission" date="2010-04" db="EMBL/GenBank/DDBJ databases">
        <authorList>
            <person name="Buell R."/>
            <person name="Hamilton J."/>
            <person name="Hostetler J."/>
        </authorList>
    </citation>
    <scope>NUCLEOTIDE SEQUENCE [LARGE SCALE GENOMIC DNA]</scope>
    <source>
        <strain evidence="3">DAOM:BR144</strain>
    </source>
</reference>
<reference evidence="3" key="1">
    <citation type="journal article" date="2010" name="Genome Biol.">
        <title>Genome sequence of the necrotrophic plant pathogen Pythium ultimum reveals original pathogenicity mechanisms and effector repertoire.</title>
        <authorList>
            <person name="Levesque C.A."/>
            <person name="Brouwer H."/>
            <person name="Cano L."/>
            <person name="Hamilton J.P."/>
            <person name="Holt C."/>
            <person name="Huitema E."/>
            <person name="Raffaele S."/>
            <person name="Robideau G.P."/>
            <person name="Thines M."/>
            <person name="Win J."/>
            <person name="Zerillo M.M."/>
            <person name="Beakes G.W."/>
            <person name="Boore J.L."/>
            <person name="Busam D."/>
            <person name="Dumas B."/>
            <person name="Ferriera S."/>
            <person name="Fuerstenberg S.I."/>
            <person name="Gachon C.M."/>
            <person name="Gaulin E."/>
            <person name="Govers F."/>
            <person name="Grenville-Briggs L."/>
            <person name="Horner N."/>
            <person name="Hostetler J."/>
            <person name="Jiang R.H."/>
            <person name="Johnson J."/>
            <person name="Krajaejun T."/>
            <person name="Lin H."/>
            <person name="Meijer H.J."/>
            <person name="Moore B."/>
            <person name="Morris P."/>
            <person name="Phuntmart V."/>
            <person name="Puiu D."/>
            <person name="Shetty J."/>
            <person name="Stajich J.E."/>
            <person name="Tripathy S."/>
            <person name="Wawra S."/>
            <person name="van West P."/>
            <person name="Whitty B.R."/>
            <person name="Coutinho P.M."/>
            <person name="Henrissat B."/>
            <person name="Martin F."/>
            <person name="Thomas P.D."/>
            <person name="Tyler B.M."/>
            <person name="De Vries R.P."/>
            <person name="Kamoun S."/>
            <person name="Yandell M."/>
            <person name="Tisserat N."/>
            <person name="Buell C.R."/>
        </authorList>
    </citation>
    <scope>NUCLEOTIDE SEQUENCE</scope>
    <source>
        <strain evidence="3">DAOM:BR144</strain>
    </source>
</reference>
<evidence type="ECO:0000256" key="1">
    <source>
        <dbReference type="SAM" id="MobiDB-lite"/>
    </source>
</evidence>
<dbReference type="EnsemblProtists" id="PYU1_T002339">
    <property type="protein sequence ID" value="PYU1_T002339"/>
    <property type="gene ID" value="PYU1_G002336"/>
</dbReference>
<keyword evidence="3" id="KW-1185">Reference proteome</keyword>
<feature type="region of interest" description="Disordered" evidence="1">
    <location>
        <begin position="1"/>
        <end position="37"/>
    </location>
</feature>
<accession>K3WBJ8</accession>
<name>K3WBJ8_GLOUD</name>
<feature type="compositionally biased region" description="Basic residues" evidence="1">
    <location>
        <begin position="7"/>
        <end position="16"/>
    </location>
</feature>
<dbReference type="AlphaFoldDB" id="K3WBJ8"/>
<proteinExistence type="predicted"/>
<reference evidence="2" key="3">
    <citation type="submission" date="2014-11" db="UniProtKB">
        <authorList>
            <consortium name="EnsemblProtists"/>
        </authorList>
    </citation>
    <scope>IDENTIFICATION</scope>
    <source>
        <strain evidence="2">DAOM BR144</strain>
    </source>
</reference>
<organism evidence="2 3">
    <name type="scientific">Globisporangium ultimum (strain ATCC 200006 / CBS 805.95 / DAOM BR144)</name>
    <name type="common">Pythium ultimum</name>
    <dbReference type="NCBI Taxonomy" id="431595"/>
    <lineage>
        <taxon>Eukaryota</taxon>
        <taxon>Sar</taxon>
        <taxon>Stramenopiles</taxon>
        <taxon>Oomycota</taxon>
        <taxon>Peronosporomycetes</taxon>
        <taxon>Pythiales</taxon>
        <taxon>Pythiaceae</taxon>
        <taxon>Globisporangium</taxon>
    </lineage>
</organism>
<dbReference type="Proteomes" id="UP000019132">
    <property type="component" value="Unassembled WGS sequence"/>
</dbReference>
<evidence type="ECO:0000313" key="2">
    <source>
        <dbReference type="EnsemblProtists" id="PYU1_T002339"/>
    </source>
</evidence>
<dbReference type="HOGENOM" id="CLU_3353789_0_0_1"/>